<dbReference type="RefSeq" id="WP_012923890.1">
    <property type="nucleotide sequence ID" value="NC_013729.1"/>
</dbReference>
<evidence type="ECO:0000256" key="6">
    <source>
        <dbReference type="SAM" id="MobiDB-lite"/>
    </source>
</evidence>
<dbReference type="CDD" id="cd19531">
    <property type="entry name" value="LCL_NRPS-like"/>
    <property type="match status" value="1"/>
</dbReference>
<dbReference type="Pfam" id="PF02801">
    <property type="entry name" value="Ketoacyl-synt_C"/>
    <property type="match status" value="1"/>
</dbReference>
<dbReference type="InterPro" id="IPR020806">
    <property type="entry name" value="PKS_PP-bd"/>
</dbReference>
<dbReference type="Pfam" id="PF00550">
    <property type="entry name" value="PP-binding"/>
    <property type="match status" value="3"/>
</dbReference>
<dbReference type="Gene3D" id="3.40.366.10">
    <property type="entry name" value="Malonyl-Coenzyme A Acyl Carrier Protein, domain 2"/>
    <property type="match status" value="1"/>
</dbReference>
<dbReference type="InterPro" id="IPR036736">
    <property type="entry name" value="ACP-like_sf"/>
</dbReference>
<dbReference type="GO" id="GO:0004315">
    <property type="term" value="F:3-oxoacyl-[acyl-carrier-protein] synthase activity"/>
    <property type="evidence" value="ECO:0007669"/>
    <property type="project" value="InterPro"/>
</dbReference>
<evidence type="ECO:0000256" key="4">
    <source>
        <dbReference type="ARBA" id="ARBA00022679"/>
    </source>
</evidence>
<dbReference type="GO" id="GO:0047527">
    <property type="term" value="F:2,3-dihydroxybenzoate-serine ligase activity"/>
    <property type="evidence" value="ECO:0007669"/>
    <property type="project" value="TreeGrafter"/>
</dbReference>
<feature type="region of interest" description="Disordered" evidence="6">
    <location>
        <begin position="1495"/>
        <end position="1533"/>
    </location>
</feature>
<dbReference type="PROSITE" id="PS00606">
    <property type="entry name" value="KS3_1"/>
    <property type="match status" value="1"/>
</dbReference>
<dbReference type="InterPro" id="IPR010071">
    <property type="entry name" value="AA_adenyl_dom"/>
</dbReference>
<evidence type="ECO:0000256" key="1">
    <source>
        <dbReference type="ARBA" id="ARBA00001957"/>
    </source>
</evidence>
<gene>
    <name evidence="9" type="ordered locus">Kfla_6335</name>
</gene>
<feature type="domain" description="Carrier" evidence="7">
    <location>
        <begin position="3016"/>
        <end position="3091"/>
    </location>
</feature>
<dbReference type="SUPFAM" id="SSF55048">
    <property type="entry name" value="Probable ACP-binding domain of malonyl-CoA ACP transacylase"/>
    <property type="match status" value="1"/>
</dbReference>
<proteinExistence type="inferred from homology"/>
<dbReference type="Pfam" id="PF00698">
    <property type="entry name" value="Acyl_transf_1"/>
    <property type="match status" value="1"/>
</dbReference>
<dbReference type="KEGG" id="kfl:Kfla_6335"/>
<dbReference type="Pfam" id="PF22621">
    <property type="entry name" value="CurL-like_PKS_C"/>
    <property type="match status" value="1"/>
</dbReference>
<dbReference type="InterPro" id="IPR000873">
    <property type="entry name" value="AMP-dep_synth/lig_dom"/>
</dbReference>
<dbReference type="eggNOG" id="COG1020">
    <property type="taxonomic scope" value="Bacteria"/>
</dbReference>
<dbReference type="InterPro" id="IPR036661">
    <property type="entry name" value="Luciferase-like_sf"/>
</dbReference>
<dbReference type="eggNOG" id="COG3321">
    <property type="taxonomic scope" value="Bacteria"/>
</dbReference>
<dbReference type="NCBIfam" id="TIGR01733">
    <property type="entry name" value="AA-adenyl-dom"/>
    <property type="match status" value="1"/>
</dbReference>
<dbReference type="InterPro" id="IPR016036">
    <property type="entry name" value="Malonyl_transacylase_ACP-bd"/>
</dbReference>
<dbReference type="Proteomes" id="UP000007967">
    <property type="component" value="Chromosome"/>
</dbReference>
<dbReference type="PROSITE" id="PS50075">
    <property type="entry name" value="CARRIER"/>
    <property type="match status" value="3"/>
</dbReference>
<evidence type="ECO:0000256" key="2">
    <source>
        <dbReference type="ARBA" id="ARBA00022450"/>
    </source>
</evidence>
<dbReference type="SUPFAM" id="SSF47336">
    <property type="entry name" value="ACP-like"/>
    <property type="match status" value="3"/>
</dbReference>
<dbReference type="FunFam" id="1.10.1200.10:FF:000005">
    <property type="entry name" value="Nonribosomal peptide synthetase 1"/>
    <property type="match status" value="1"/>
</dbReference>
<dbReference type="InterPro" id="IPR018201">
    <property type="entry name" value="Ketoacyl_synth_AS"/>
</dbReference>
<dbReference type="Gene3D" id="3.20.20.30">
    <property type="entry name" value="Luciferase-like domain"/>
    <property type="match status" value="1"/>
</dbReference>
<dbReference type="SUPFAM" id="SSF52777">
    <property type="entry name" value="CoA-dependent acyltransferases"/>
    <property type="match status" value="4"/>
</dbReference>
<dbReference type="GO" id="GO:0006633">
    <property type="term" value="P:fatty acid biosynthetic process"/>
    <property type="evidence" value="ECO:0007669"/>
    <property type="project" value="InterPro"/>
</dbReference>
<protein>
    <submittedName>
        <fullName evidence="9">Amino acid adenylation domain protein</fullName>
    </submittedName>
</protein>
<dbReference type="InterPro" id="IPR001242">
    <property type="entry name" value="Condensation_dom"/>
</dbReference>
<dbReference type="HOGENOM" id="CLU_000274_0_0_11"/>
<dbReference type="Gene3D" id="3.30.70.3290">
    <property type="match status" value="1"/>
</dbReference>
<dbReference type="GO" id="GO:0031177">
    <property type="term" value="F:phosphopantetheine binding"/>
    <property type="evidence" value="ECO:0007669"/>
    <property type="project" value="InterPro"/>
</dbReference>
<dbReference type="InterPro" id="IPR023213">
    <property type="entry name" value="CAT-like_dom_sf"/>
</dbReference>
<sequence length="3497" mass="373170">MANSSLTRGSQLILTGADPADAVQALTRAATEFPAAGVRTPAGLLTYADLLDRARRILTGLRATGLSSGDPVIVQGLSLDDFFPAFWACLLGGIQPAVISEQVSPGSPVLDRLRHTWALLDTPPVLTDRTGAVVLADRGFQPAVVDELQQSLPADELHRPDPAEVALLMLSSGSTGAPKAAALTHRGLAEFAAGSRRVLDVRPGETMLNWLPVDHSGALLLYHVLPVFTGSTNVHLPTADVLANPSLWLEKAAQYGVAHAWSPTFGLQLAADAFAARQDLELDLSCVRSVVSGGEQIVLPVVDRFFAATARAGLGRERFRPAWGMAETATAITIGALTSQGGVLRVLKSSLAGDLVLAEPSVPDADCTTFVAVGPPAPGATVRVVDDNDEVLPELRIGRLQVRSARITAGYLNNPSATAAALPDGEWLRTGDLAFVADGQVVITGREGDSVVLNGHTVFCHEIEEVVGGVDGLSLRGVGVCGVPNPGTGTEDLVVFVDDAGTPGEVEPAIRAALFRRLRLTAAEIVRVPAGEFPRTASGKVRRTELRARYQAGRYSRDSAASQGGRSAGEDRMAPSVGEVGAVVRRLVAELAGQPVAVDAPFYEVGLSSIKLARLRAGLTEQLGIDVPATTPFEHPTVDALTHWLTEQLAASGPAQVEPDGRADEAGRRVVDRRVAVVGMAARFPGARTVEEFWANLWGGVDSVSTFAAAGGPDHVPVGGVLEDAETFDAEFFGMSPKEAALTDAAHRQFLEVAHEVLENGGYPSAEPGVRIGVYAGTGMNLYGHQDQPAGAAAADIPTAMQATIGATADFLATRVAYRLGLTGPAIGVQTACSTSLVAVHLAVQALLDDDADLAVAGAAAVRLPQDAGYRHVPGSILSPTGRCRPFDAAADGTVGGNGVAAVLLKRLDRALADGDTVHAVILGSAVNNDGTSKVGFTAPSVSGQVDVVRRALERAGVGADTISYVEAHGTGTALGDPVEFEALSRVFGAGQRTAKCGLGSVKANVGHLDSCAGLAGLIKTILMLQHGRLVPTLNLTQPHPDLRVERSPFELITASGPWRTDGVPRRAGVSALGVGGTNAHIVLEQPPLESGRDETPVPQATDGQTNGFHPVVVPVSAQSVEALGELSASLRAYLAARPEVAVADVATTMGVGRRHHACRRAVVGAEVGEVVAALGEDPGEVVTGPLTFAYSGQGSAYSGMSEWMYRTFRPAREVFDEIERVLGVPVLEGEGELGQVALFAHQAAWTEVWRGLGVVPDFVVGHSLGEYAALHAAGVLSLTDGALLTARRGELMQAGMEPGVMVAVGAELAEAEQIAAECGVEVAAVNGRDRVVLSGAEDAMARAVGVLDGRGVSWRRMGVERAFHSVMVEPVLGELRAFAEKVAFRPPRVPVFRGTDGAVLSGVDGRYLVEHARRAVRFDLLMRAVRERGGNRFLDVGPDAVLSGLGRRALPGSAWVASQRKGAEDQFAQTLAALYRAGADINWSMVSTGRRIPLPGHPLARRRYDRPSTPTVPPQTAVPPQPTVPARTPEPMRATEPMQGVEQMQVQSVGAERAAVLQQVRQLVAPSLGMEPDAVPAEATFLSLGADSLSLMRLVGDLDEVFGVKIPVRRLFDDADTPNRLVDLLSPSAAVVPQPLQQESQPVQLQEAPAAQAVDDGGRRELVDRQLRLAERMVDRVTDLMSEQLAFLNGASPTTQQASTPMVDSSTAPPATVTHPEAPPQPTPARRNSPHRRTGCDFSLYFFGDYPDHAAQDKYGLILKATEYADAHGFHAVWLPERHFHSFGALFPNPSVLAAALATRTQRIRLHAGSVVLPLHHPIRVAEEWSVVDNLSGGRAGMCVASGWHARDFVFAPDSYGRHREELYEHLDTVRRLWAGEAITATAGNGESTEVRLHPRPLQDQPPLYAAVVGNPESYKLAARNDIGVVTNLMAQSVEDLAANIALYRSTRAEHGLDPDAGRVVVLLHTYVGDDLEAVRAAAYRPFCDYLRSSLSLFGQVTNSLGFQIDLDKTPADDVDFLLGQAYQRYCESRALIGTPDSCATIVDALLAAGADEIACFVDFGVAPEQVMQSLTAVDALRAEYDGAAPPRHEGRELTPPERRIWFLEQLNPGTNRYHEPKAIELRGPLDPVALRGALQKVADRHPALRTTFREIDGEPRAFVGATAPIDCPMVDAEGKDLSSVLRDVRLGELDPATGPLVRAQLVRFSERHHVLLLVAHHIVFDSASTPVLARDLGAYYRSWPDDPDLPAATDGLHLPAGGDQEPAALEARKKGDLDFWVEHLSGAPELQLPADRPRPPRRSGAGSSLTHDLDRRLTEQLTAFAGRTGVTVFSTLLAGLSVVLSRFSGQRDFVLGTGVSGRGKHAGDAIGMFVDTLPLRVRIPATAAFADVTRDLGLALMDAVDHRDLPFEDIVAALNPERSAGRNPLFGVAVEFESGSEQISFAPPTVSATLLDLPSERAPLDLVLYLTYRPDGVQCVVEYDTDLYDESTIQRLLDYLGTTLDLATASTPVAVPDLAVLTEQDSRLLAQLEGRPAEESTLCLHELFERQVDQHPEALALTGAYGDTTYAELDRQANRIAAELLTRGVRRGELVALCLPRGPQQIAALLGVLKSGYAYLPLDPTVPVERLRLVVDDADAALVVTAEGMPDLGDRPRLRIDDLDAGPVDRPRTDVTPDDLAYCIYTSGSTGTPKGVLVPHRGTVNHVLQYVAAHPPTRLLQWATPTFDGSVHEVFTTLAAGQTLVLIDDASRYDVEALAATIDRYQVQRIVMPYSAVHSLLATKPSLPSLREILTAGETVRLTAADLEFLAAHPNCVLYNGYGPTEASIGVTEHRVEPGEIAPPVGRPIPGVRLRLLDAERRPVPMGAVGEICVEGVCVTDGYLNRSAETAAAFFAPNSYATGDLGRWRADGGLEFHGRRDEQVKIRGARIEPGEVRAAVLDHPLVTDAAVLAVDGELVGYVVGTVGGDELTDHLSAQLPQYLVPRRWVRLDRLPLASTGKLDRAALPAPENARGSATPSTAMEHTLHEVWCKVLGVTAVGVDDSFFALGGHSLLAVRLLNLVRETAGVELTLTEFFRAPTLRAVAAKAQGDVVVETAPLTFAQRRVLGRHRSRRDASVYNGITRVDVTGDLNPATLQAALRTLANRHTALRTRIAADRQEVFAAVPITLPVHELPDDESQIQAWCVAAAQPAMDPAQAPLWRVCLGRVSAEHWVLVVVVHHLIYDGWSARLFWQELSALYTGAELAPPTAQLTDYARWERDTLTGETRTQLEAFWRNELAGASLRPNLPVDHPRPDVLSGDGATHHVDLPHELAARLRARAAEAGTTPYVVIAAAFARWLGDLCGEDQVILPASSARRSRPEHDGIIGYLGEAVLVRVRLDAPDLLGETAGALYAALDHEALPLAEVVRTALPDQADLPYPAVLFTVITTPGATLTLPSGEFRTRGFSVPGQARTELYVVFTVTEEAFTLDIEYSTDLFTSTTIAEWAMSLVTALTGP</sequence>
<dbReference type="PROSITE" id="PS00012">
    <property type="entry name" value="PHOSPHOPANTETHEINE"/>
    <property type="match status" value="3"/>
</dbReference>
<feature type="domain" description="Carrier" evidence="7">
    <location>
        <begin position="574"/>
        <end position="649"/>
    </location>
</feature>
<evidence type="ECO:0000256" key="5">
    <source>
        <dbReference type="ARBA" id="ARBA00029443"/>
    </source>
</evidence>
<dbReference type="EMBL" id="CP001736">
    <property type="protein sequence ID" value="ADB35337.1"/>
    <property type="molecule type" value="Genomic_DNA"/>
</dbReference>
<feature type="compositionally biased region" description="Pro residues" evidence="6">
    <location>
        <begin position="1511"/>
        <end position="1524"/>
    </location>
</feature>
<dbReference type="STRING" id="479435.Kfla_6335"/>
<keyword evidence="3" id="KW-0597">Phosphoprotein</keyword>
<dbReference type="SMART" id="SM01294">
    <property type="entry name" value="PKS_PP_betabranch"/>
    <property type="match status" value="1"/>
</dbReference>
<dbReference type="OrthoDB" id="9808669at2"/>
<dbReference type="Gene3D" id="3.40.47.10">
    <property type="match status" value="1"/>
</dbReference>
<dbReference type="InterPro" id="IPR024011">
    <property type="entry name" value="Biosynth_lucif-like_mOase_dom"/>
</dbReference>
<keyword evidence="4" id="KW-0808">Transferase</keyword>
<dbReference type="GO" id="GO:0043041">
    <property type="term" value="P:amino acid activation for nonribosomal peptide biosynthetic process"/>
    <property type="evidence" value="ECO:0007669"/>
    <property type="project" value="TreeGrafter"/>
</dbReference>
<evidence type="ECO:0000313" key="10">
    <source>
        <dbReference type="Proteomes" id="UP000007967"/>
    </source>
</evidence>
<dbReference type="InterPro" id="IPR014031">
    <property type="entry name" value="Ketoacyl_synth_C"/>
</dbReference>
<dbReference type="Pfam" id="PF00109">
    <property type="entry name" value="ketoacyl-synt"/>
    <property type="match status" value="1"/>
</dbReference>
<dbReference type="InterPro" id="IPR009081">
    <property type="entry name" value="PP-bd_ACP"/>
</dbReference>
<dbReference type="InterPro" id="IPR014030">
    <property type="entry name" value="Ketoacyl_synth_N"/>
</dbReference>
<dbReference type="GO" id="GO:0009366">
    <property type="term" value="C:enterobactin synthetase complex"/>
    <property type="evidence" value="ECO:0007669"/>
    <property type="project" value="TreeGrafter"/>
</dbReference>
<name>D2PWV7_KRIFD</name>
<evidence type="ECO:0000313" key="9">
    <source>
        <dbReference type="EMBL" id="ADB35337.1"/>
    </source>
</evidence>
<dbReference type="InterPro" id="IPR025110">
    <property type="entry name" value="AMP-bd_C"/>
</dbReference>
<keyword evidence="10" id="KW-1185">Reference proteome</keyword>
<feature type="region of interest" description="Disordered" evidence="6">
    <location>
        <begin position="1693"/>
        <end position="1733"/>
    </location>
</feature>
<keyword evidence="2" id="KW-0596">Phosphopantetheine</keyword>
<dbReference type="GO" id="GO:0016705">
    <property type="term" value="F:oxidoreductase activity, acting on paired donors, with incorporation or reduction of molecular oxygen"/>
    <property type="evidence" value="ECO:0007669"/>
    <property type="project" value="InterPro"/>
</dbReference>
<dbReference type="PROSITE" id="PS00455">
    <property type="entry name" value="AMP_BINDING"/>
    <property type="match status" value="1"/>
</dbReference>
<comment type="similarity">
    <text evidence="5">In the C-terminal section; belongs to the NRP synthetase family.</text>
</comment>
<reference evidence="10" key="1">
    <citation type="submission" date="2009-09" db="EMBL/GenBank/DDBJ databases">
        <title>The complete genome of Kribbella flavida DSM 17836.</title>
        <authorList>
            <consortium name="US DOE Joint Genome Institute (JGI-PGF)"/>
            <person name="Lucas S."/>
            <person name="Copeland A."/>
            <person name="Lapidus A."/>
            <person name="Glavina del Rio T."/>
            <person name="Dalin E."/>
            <person name="Tice H."/>
            <person name="Bruce D."/>
            <person name="Goodwin L."/>
            <person name="Pitluck S."/>
            <person name="Kyrpides N."/>
            <person name="Mavromatis K."/>
            <person name="Ivanova N."/>
            <person name="Saunders E."/>
            <person name="Brettin T."/>
            <person name="Detter J.C."/>
            <person name="Han C."/>
            <person name="Larimer F."/>
            <person name="Land M."/>
            <person name="Hauser L."/>
            <person name="Markowitz V."/>
            <person name="Cheng J.-F."/>
            <person name="Hugenholtz P."/>
            <person name="Woyke T."/>
            <person name="Wu D."/>
            <person name="Pukall R."/>
            <person name="Klenk H.-P."/>
            <person name="Eisen J.A."/>
        </authorList>
    </citation>
    <scope>NUCLEOTIDE SEQUENCE [LARGE SCALE GENOMIC DNA]</scope>
    <source>
        <strain evidence="10">DSM 17836 / JCM 10339 / NBRC 14399</strain>
    </source>
</reference>
<dbReference type="InterPro" id="IPR020845">
    <property type="entry name" value="AMP-binding_CS"/>
</dbReference>
<dbReference type="InterPro" id="IPR006162">
    <property type="entry name" value="Ppantetheine_attach_site"/>
</dbReference>
<dbReference type="eggNOG" id="COG0318">
    <property type="taxonomic scope" value="Bacteria"/>
</dbReference>
<feature type="domain" description="Ketosynthase family 3 (KS3)" evidence="8">
    <location>
        <begin position="672"/>
        <end position="1086"/>
    </location>
</feature>
<dbReference type="Gene3D" id="3.30.559.10">
    <property type="entry name" value="Chloramphenicol acetyltransferase-like domain"/>
    <property type="match status" value="2"/>
</dbReference>
<dbReference type="InterPro" id="IPR016035">
    <property type="entry name" value="Acyl_Trfase/lysoPLipase"/>
</dbReference>
<dbReference type="CDD" id="cd05930">
    <property type="entry name" value="A_NRPS"/>
    <property type="match status" value="1"/>
</dbReference>
<evidence type="ECO:0000259" key="8">
    <source>
        <dbReference type="PROSITE" id="PS52004"/>
    </source>
</evidence>
<evidence type="ECO:0000256" key="3">
    <source>
        <dbReference type="ARBA" id="ARBA00022553"/>
    </source>
</evidence>
<dbReference type="Pfam" id="PF00501">
    <property type="entry name" value="AMP-binding"/>
    <property type="match status" value="2"/>
</dbReference>
<dbReference type="Gene3D" id="3.30.300.30">
    <property type="match status" value="2"/>
</dbReference>
<dbReference type="NCBIfam" id="TIGR04020">
    <property type="entry name" value="seco_metab_LLM"/>
    <property type="match status" value="1"/>
</dbReference>
<reference evidence="9 10" key="2">
    <citation type="journal article" date="2010" name="Stand. Genomic Sci.">
        <title>Complete genome sequence of Kribbella flavida type strain (IFO 14399).</title>
        <authorList>
            <person name="Pukall R."/>
            <person name="Lapidus A."/>
            <person name="Glavina Del Rio T."/>
            <person name="Copeland A."/>
            <person name="Tice H."/>
            <person name="Cheng J.-F."/>
            <person name="Lucas S."/>
            <person name="Chen F."/>
            <person name="Nolan M."/>
            <person name="LaButti K."/>
            <person name="Pati A."/>
            <person name="Ivanova N."/>
            <person name="Mavrommatis K."/>
            <person name="Mikhailova N."/>
            <person name="Pitluck S."/>
            <person name="Bruce D."/>
            <person name="Goodwin L."/>
            <person name="Land M."/>
            <person name="Hauser L."/>
            <person name="Chang Y.-J."/>
            <person name="Jeffries C.D."/>
            <person name="Chen A."/>
            <person name="Palaniappan K."/>
            <person name="Chain P."/>
            <person name="Rohde M."/>
            <person name="Goeker M."/>
            <person name="Bristow J."/>
            <person name="Eisen J.A."/>
            <person name="Markowitz V."/>
            <person name="Hugenholtz P."/>
            <person name="Kyrpides N.C."/>
            <person name="Klenk H.-P."/>
            <person name="Brettin T."/>
        </authorList>
    </citation>
    <scope>NUCLEOTIDE SEQUENCE [LARGE SCALE GENOMIC DNA]</scope>
    <source>
        <strain evidence="10">DSM 17836 / JCM 10339 / NBRC 14399</strain>
    </source>
</reference>
<dbReference type="CDD" id="cd00833">
    <property type="entry name" value="PKS"/>
    <property type="match status" value="1"/>
</dbReference>
<feature type="domain" description="Carrier" evidence="7">
    <location>
        <begin position="1555"/>
        <end position="1630"/>
    </location>
</feature>
<dbReference type="GO" id="GO:0005829">
    <property type="term" value="C:cytosol"/>
    <property type="evidence" value="ECO:0007669"/>
    <property type="project" value="TreeGrafter"/>
</dbReference>
<dbReference type="PROSITE" id="PS52004">
    <property type="entry name" value="KS3_2"/>
    <property type="match status" value="1"/>
</dbReference>
<dbReference type="GO" id="GO:0009239">
    <property type="term" value="P:enterobactin biosynthetic process"/>
    <property type="evidence" value="ECO:0007669"/>
    <property type="project" value="TreeGrafter"/>
</dbReference>
<dbReference type="Gene3D" id="1.10.1200.10">
    <property type="entry name" value="ACP-like"/>
    <property type="match status" value="3"/>
</dbReference>
<feature type="compositionally biased region" description="Polar residues" evidence="6">
    <location>
        <begin position="1693"/>
        <end position="1710"/>
    </location>
</feature>
<dbReference type="InterPro" id="IPR014043">
    <property type="entry name" value="Acyl_transferase_dom"/>
</dbReference>
<dbReference type="SMART" id="SM00823">
    <property type="entry name" value="PKS_PP"/>
    <property type="match status" value="3"/>
</dbReference>
<dbReference type="PANTHER" id="PTHR45527:SF1">
    <property type="entry name" value="FATTY ACID SYNTHASE"/>
    <property type="match status" value="1"/>
</dbReference>
<dbReference type="InterPro" id="IPR045851">
    <property type="entry name" value="AMP-bd_C_sf"/>
</dbReference>
<dbReference type="eggNOG" id="COG2141">
    <property type="taxonomic scope" value="Bacteria"/>
</dbReference>
<dbReference type="InterPro" id="IPR016039">
    <property type="entry name" value="Thiolase-like"/>
</dbReference>
<dbReference type="Pfam" id="PF13193">
    <property type="entry name" value="AMP-binding_C"/>
    <property type="match status" value="1"/>
</dbReference>
<dbReference type="Pfam" id="PF00668">
    <property type="entry name" value="Condensation"/>
    <property type="match status" value="2"/>
</dbReference>
<feature type="region of interest" description="Disordered" evidence="6">
    <location>
        <begin position="2288"/>
        <end position="2309"/>
    </location>
</feature>
<evidence type="ECO:0000259" key="7">
    <source>
        <dbReference type="PROSITE" id="PS50075"/>
    </source>
</evidence>
<dbReference type="SMART" id="SM00827">
    <property type="entry name" value="PKS_AT"/>
    <property type="match status" value="1"/>
</dbReference>
<dbReference type="InterPro" id="IPR020841">
    <property type="entry name" value="PKS_Beta-ketoAc_synthase_dom"/>
</dbReference>
<dbReference type="Gene3D" id="3.40.50.12780">
    <property type="entry name" value="N-terminal domain of ligase-like"/>
    <property type="match status" value="2"/>
</dbReference>
<feature type="region of interest" description="Disordered" evidence="6">
    <location>
        <begin position="553"/>
        <end position="573"/>
    </location>
</feature>
<dbReference type="InterPro" id="IPR001227">
    <property type="entry name" value="Ac_transferase_dom_sf"/>
</dbReference>
<dbReference type="SUPFAM" id="SSF51679">
    <property type="entry name" value="Bacterial luciferase-like"/>
    <property type="match status" value="1"/>
</dbReference>
<organism evidence="9 10">
    <name type="scientific">Kribbella flavida (strain DSM 17836 / JCM 10339 / NBRC 14399)</name>
    <dbReference type="NCBI Taxonomy" id="479435"/>
    <lineage>
        <taxon>Bacteria</taxon>
        <taxon>Bacillati</taxon>
        <taxon>Actinomycetota</taxon>
        <taxon>Actinomycetes</taxon>
        <taxon>Propionibacteriales</taxon>
        <taxon>Kribbellaceae</taxon>
        <taxon>Kribbella</taxon>
    </lineage>
</organism>
<dbReference type="SUPFAM" id="SSF52151">
    <property type="entry name" value="FabD/lysophospholipase-like"/>
    <property type="match status" value="1"/>
</dbReference>
<dbReference type="InterPro" id="IPR042099">
    <property type="entry name" value="ANL_N_sf"/>
</dbReference>
<dbReference type="PANTHER" id="PTHR45527">
    <property type="entry name" value="NONRIBOSOMAL PEPTIDE SYNTHETASE"/>
    <property type="match status" value="1"/>
</dbReference>
<dbReference type="SMART" id="SM00825">
    <property type="entry name" value="PKS_KS"/>
    <property type="match status" value="1"/>
</dbReference>
<dbReference type="Pfam" id="PF00296">
    <property type="entry name" value="Bac_luciferase"/>
    <property type="match status" value="1"/>
</dbReference>
<dbReference type="SUPFAM" id="SSF56801">
    <property type="entry name" value="Acetyl-CoA synthetase-like"/>
    <property type="match status" value="2"/>
</dbReference>
<dbReference type="SUPFAM" id="SSF53901">
    <property type="entry name" value="Thiolase-like"/>
    <property type="match status" value="1"/>
</dbReference>
<comment type="cofactor">
    <cofactor evidence="1">
        <name>pantetheine 4'-phosphate</name>
        <dbReference type="ChEBI" id="CHEBI:47942"/>
    </cofactor>
</comment>
<dbReference type="Gene3D" id="3.30.559.30">
    <property type="entry name" value="Nonribosomal peptide synthetase, condensation domain"/>
    <property type="match status" value="2"/>
</dbReference>
<accession>D2PWV7</accession>
<dbReference type="InterPro" id="IPR011251">
    <property type="entry name" value="Luciferase-like_dom"/>
</dbReference>